<reference evidence="2" key="1">
    <citation type="submission" date="2013-07" db="EMBL/GenBank/DDBJ databases">
        <title>Sub-species coevolution in mutualistic symbiosis.</title>
        <authorList>
            <person name="Murfin K."/>
            <person name="Klassen J."/>
            <person name="Lee M."/>
            <person name="Forst S."/>
            <person name="Stock P."/>
            <person name="Goodrich-Blair H."/>
        </authorList>
    </citation>
    <scope>NUCLEOTIDE SEQUENCE [LARGE SCALE GENOMIC DNA]</scope>
    <source>
        <strain evidence="2">Intermedium</strain>
    </source>
</reference>
<keyword evidence="1" id="KW-1133">Transmembrane helix</keyword>
<dbReference type="EMBL" id="CBTB010000217">
    <property type="protein sequence ID" value="CDH34122.1"/>
    <property type="molecule type" value="Genomic_DNA"/>
</dbReference>
<organism evidence="2 3">
    <name type="scientific">Xenorhabdus bovienii str. Intermedium</name>
    <dbReference type="NCBI Taxonomy" id="1379677"/>
    <lineage>
        <taxon>Bacteria</taxon>
        <taxon>Pseudomonadati</taxon>
        <taxon>Pseudomonadota</taxon>
        <taxon>Gammaproteobacteria</taxon>
        <taxon>Enterobacterales</taxon>
        <taxon>Morganellaceae</taxon>
        <taxon>Xenorhabdus</taxon>
    </lineage>
</organism>
<evidence type="ECO:0000313" key="2">
    <source>
        <dbReference type="EMBL" id="CDH34122.1"/>
    </source>
</evidence>
<accession>A0A077QDF0</accession>
<gene>
    <name evidence="2" type="ORF">XBI1_2940005</name>
</gene>
<feature type="transmembrane region" description="Helical" evidence="1">
    <location>
        <begin position="15"/>
        <end position="35"/>
    </location>
</feature>
<name>A0A077QDF0_XENBV</name>
<sequence length="83" mass="9373">MSIQKNKVTKLNIRIRLLIIFSLGVGFVIYGATHFSSEKEVTRIPRILYPLYENFGSAGLGSALIVAGLFIIFYAIFTYKKIK</sequence>
<evidence type="ECO:0000256" key="1">
    <source>
        <dbReference type="SAM" id="Phobius"/>
    </source>
</evidence>
<dbReference type="HOGENOM" id="CLU_2541777_0_0_6"/>
<evidence type="ECO:0000313" key="3">
    <source>
        <dbReference type="Proteomes" id="UP000028480"/>
    </source>
</evidence>
<feature type="transmembrane region" description="Helical" evidence="1">
    <location>
        <begin position="55"/>
        <end position="77"/>
    </location>
</feature>
<proteinExistence type="predicted"/>
<keyword evidence="1" id="KW-0472">Membrane</keyword>
<protein>
    <recommendedName>
        <fullName evidence="4">Inner membrane protein</fullName>
    </recommendedName>
</protein>
<keyword evidence="1" id="KW-0812">Transmembrane</keyword>
<dbReference type="Proteomes" id="UP000028480">
    <property type="component" value="Unassembled WGS sequence"/>
</dbReference>
<evidence type="ECO:0008006" key="4">
    <source>
        <dbReference type="Google" id="ProtNLM"/>
    </source>
</evidence>
<dbReference type="AlphaFoldDB" id="A0A077QDF0"/>
<comment type="caution">
    <text evidence="2">The sequence shown here is derived from an EMBL/GenBank/DDBJ whole genome shotgun (WGS) entry which is preliminary data.</text>
</comment>